<keyword evidence="2" id="KW-1185">Reference proteome</keyword>
<dbReference type="GO" id="GO:0008168">
    <property type="term" value="F:methyltransferase activity"/>
    <property type="evidence" value="ECO:0007669"/>
    <property type="project" value="UniProtKB-KW"/>
</dbReference>
<keyword evidence="1" id="KW-0808">Transferase</keyword>
<reference evidence="2" key="1">
    <citation type="journal article" date="2013" name="Genome Announc.">
        <title>Complete genome sequence of Mycoplasma cynos strain C142.</title>
        <authorList>
            <person name="Walker C.A."/>
            <person name="Mannering S.A."/>
            <person name="Shields S."/>
            <person name="Blake D.P."/>
            <person name="Brownlie J."/>
        </authorList>
    </citation>
    <scope>NUCLEOTIDE SEQUENCE [LARGE SCALE GENOMIC DNA]</scope>
    <source>
        <strain evidence="2">C142</strain>
    </source>
</reference>
<keyword evidence="1" id="KW-0489">Methyltransferase</keyword>
<dbReference type="Proteomes" id="UP000010466">
    <property type="component" value="Chromosome"/>
</dbReference>
<accession>L0RW09</accession>
<dbReference type="GeneID" id="74932173"/>
<dbReference type="EMBL" id="HF559394">
    <property type="protein sequence ID" value="CCP24337.1"/>
    <property type="molecule type" value="Genomic_DNA"/>
</dbReference>
<dbReference type="OrthoDB" id="2212884at2"/>
<protein>
    <submittedName>
        <fullName evidence="1">C-5 cytosine-specific DNA methylase</fullName>
    </submittedName>
</protein>
<dbReference type="SUPFAM" id="SSF53335">
    <property type="entry name" value="S-adenosyl-L-methionine-dependent methyltransferases"/>
    <property type="match status" value="1"/>
</dbReference>
<name>L0RW09_MYCC1</name>
<evidence type="ECO:0000313" key="2">
    <source>
        <dbReference type="Proteomes" id="UP000010466"/>
    </source>
</evidence>
<dbReference type="AlphaFoldDB" id="L0RW09"/>
<gene>
    <name evidence="1" type="primary">MCYN0605</name>
    <name evidence="1" type="ordered locus">MCYN_0605</name>
</gene>
<sequence>MNNKIIVWDLFGGGQNSVYQAIGDNPLFEIYTFDLYPEKYHNKQYVIDLSQDISYLKEYFSKFPKPNIIVASPLCQSFSSISTLKGGGTCFWKYQDNTKTSLTERSIEEFNQLKSGFTRYLSADKQLFIKRLGENCINNTIDIIKEFKPKYWYIENPKSSLMWKFIEYNRSDFYNKSFVFNKTFYGEYGYKQPKPTIFLSNVNLNLVNKNTLKTIKKMVIKKPIEIVF</sequence>
<dbReference type="KEGG" id="mcy:MCYN_0605"/>
<dbReference type="GO" id="GO:0032259">
    <property type="term" value="P:methylation"/>
    <property type="evidence" value="ECO:0007669"/>
    <property type="project" value="UniProtKB-KW"/>
</dbReference>
<dbReference type="InterPro" id="IPR029063">
    <property type="entry name" value="SAM-dependent_MTases_sf"/>
</dbReference>
<dbReference type="STRING" id="1246955.MCYN_0605"/>
<dbReference type="RefSeq" id="WP_015287461.1">
    <property type="nucleotide sequence ID" value="NC_019949.1"/>
</dbReference>
<dbReference type="REBASE" id="58462">
    <property type="entry name" value="M.McyORF605P"/>
</dbReference>
<evidence type="ECO:0000313" key="1">
    <source>
        <dbReference type="EMBL" id="CCP24337.1"/>
    </source>
</evidence>
<dbReference type="PATRIC" id="fig|1246955.3.peg.547"/>
<dbReference type="Gene3D" id="3.40.50.150">
    <property type="entry name" value="Vaccinia Virus protein VP39"/>
    <property type="match status" value="1"/>
</dbReference>
<proteinExistence type="predicted"/>
<organism evidence="1 2">
    <name type="scientific">Mycoplasmopsis cynos (strain C142)</name>
    <name type="common">Mycoplasma cynos</name>
    <dbReference type="NCBI Taxonomy" id="1246955"/>
    <lineage>
        <taxon>Bacteria</taxon>
        <taxon>Bacillati</taxon>
        <taxon>Mycoplasmatota</taxon>
        <taxon>Mycoplasmoidales</taxon>
        <taxon>Metamycoplasmataceae</taxon>
        <taxon>Mycoplasmopsis</taxon>
    </lineage>
</organism>
<dbReference type="HOGENOM" id="CLU_075782_0_0_14"/>
<dbReference type="eggNOG" id="COG0270">
    <property type="taxonomic scope" value="Bacteria"/>
</dbReference>